<evidence type="ECO:0000313" key="3">
    <source>
        <dbReference type="Proteomes" id="UP000276776"/>
    </source>
</evidence>
<organism evidence="4">
    <name type="scientific">Thelazia callipaeda</name>
    <name type="common">Oriental eyeworm</name>
    <name type="synonym">Parasitic nematode</name>
    <dbReference type="NCBI Taxonomy" id="103827"/>
    <lineage>
        <taxon>Eukaryota</taxon>
        <taxon>Metazoa</taxon>
        <taxon>Ecdysozoa</taxon>
        <taxon>Nematoda</taxon>
        <taxon>Chromadorea</taxon>
        <taxon>Rhabditida</taxon>
        <taxon>Spirurina</taxon>
        <taxon>Spiruromorpha</taxon>
        <taxon>Thelazioidea</taxon>
        <taxon>Thelaziidae</taxon>
        <taxon>Thelazia</taxon>
    </lineage>
</organism>
<proteinExistence type="predicted"/>
<evidence type="ECO:0000259" key="1">
    <source>
        <dbReference type="Pfam" id="PF24342"/>
    </source>
</evidence>
<dbReference type="WBParaSite" id="TCLT_0000607101-mRNA-1">
    <property type="protein sequence ID" value="TCLT_0000607101-mRNA-1"/>
    <property type="gene ID" value="TCLT_0000607101"/>
</dbReference>
<dbReference type="OrthoDB" id="5799128at2759"/>
<dbReference type="InterPro" id="IPR057143">
    <property type="entry name" value="OB_DEPS-1_2nd"/>
</dbReference>
<feature type="domain" description="P-granule-associated protein DEPS-1 second OB-fold" evidence="1">
    <location>
        <begin position="66"/>
        <end position="130"/>
    </location>
</feature>
<dbReference type="Proteomes" id="UP000276776">
    <property type="component" value="Unassembled WGS sequence"/>
</dbReference>
<reference evidence="4" key="1">
    <citation type="submission" date="2017-02" db="UniProtKB">
        <authorList>
            <consortium name="WormBaseParasite"/>
        </authorList>
    </citation>
    <scope>IDENTIFICATION</scope>
</reference>
<name>A0A0N5CZX8_THECL</name>
<dbReference type="AlphaFoldDB" id="A0A0N5CZX8"/>
<keyword evidence="3" id="KW-1185">Reference proteome</keyword>
<sequence length="133" mass="14767">MCKHFGLVSNADHVTGSLHVFVPGRHPDFVFSSQERVGNSKLQVGDFVSFVEVGGVIKSLSRIDDVFEKRHKNGVLQVKVSVAFPPECTHPETGLMSGMLAWSPDFAFIGCLDICVSDYNSNQMYMAWIQRCV</sequence>
<evidence type="ECO:0000313" key="4">
    <source>
        <dbReference type="WBParaSite" id="TCLT_0000607101-mRNA-1"/>
    </source>
</evidence>
<evidence type="ECO:0000313" key="2">
    <source>
        <dbReference type="EMBL" id="VDN03380.1"/>
    </source>
</evidence>
<protein>
    <submittedName>
        <fullName evidence="4">S1 motif domain-containing protein</fullName>
    </submittedName>
</protein>
<gene>
    <name evidence="2" type="ORF">TCLT_LOCUS6060</name>
</gene>
<dbReference type="Pfam" id="PF24342">
    <property type="entry name" value="OB_DEPS-1_2nd"/>
    <property type="match status" value="1"/>
</dbReference>
<reference evidence="2 3" key="2">
    <citation type="submission" date="2018-11" db="EMBL/GenBank/DDBJ databases">
        <authorList>
            <consortium name="Pathogen Informatics"/>
        </authorList>
    </citation>
    <scope>NUCLEOTIDE SEQUENCE [LARGE SCALE GENOMIC DNA]</scope>
</reference>
<accession>A0A0N5CZX8</accession>
<dbReference type="EMBL" id="UYYF01004386">
    <property type="protein sequence ID" value="VDN03380.1"/>
    <property type="molecule type" value="Genomic_DNA"/>
</dbReference>